<keyword evidence="4" id="KW-1185">Reference proteome</keyword>
<protein>
    <submittedName>
        <fullName evidence="3">Uncharacterized protein</fullName>
    </submittedName>
</protein>
<feature type="transmembrane region" description="Helical" evidence="2">
    <location>
        <begin position="197"/>
        <end position="216"/>
    </location>
</feature>
<reference evidence="4" key="1">
    <citation type="journal article" date="2019" name="Int. J. Syst. Evol. Microbiol.">
        <title>The Global Catalogue of Microorganisms (GCM) 10K type strain sequencing project: providing services to taxonomists for standard genome sequencing and annotation.</title>
        <authorList>
            <consortium name="The Broad Institute Genomics Platform"/>
            <consortium name="The Broad Institute Genome Sequencing Center for Infectious Disease"/>
            <person name="Wu L."/>
            <person name="Ma J."/>
        </authorList>
    </citation>
    <scope>NUCLEOTIDE SEQUENCE [LARGE SCALE GENOMIC DNA]</scope>
    <source>
        <strain evidence="4">JCM 17316</strain>
    </source>
</reference>
<proteinExistence type="predicted"/>
<evidence type="ECO:0000256" key="2">
    <source>
        <dbReference type="SAM" id="Phobius"/>
    </source>
</evidence>
<organism evidence="3 4">
    <name type="scientific">Actinomadura keratinilytica</name>
    <dbReference type="NCBI Taxonomy" id="547461"/>
    <lineage>
        <taxon>Bacteria</taxon>
        <taxon>Bacillati</taxon>
        <taxon>Actinomycetota</taxon>
        <taxon>Actinomycetes</taxon>
        <taxon>Streptosporangiales</taxon>
        <taxon>Thermomonosporaceae</taxon>
        <taxon>Actinomadura</taxon>
    </lineage>
</organism>
<sequence>MPGLSARSPLVLPWATLRLAGRFALPLALWFTVGELLRYGAMYGGYRLGQLKGAAATVAPLVTVSLLVMISLTVTVAMIHCVREGLDAVHAREPGGDLTPWAVGNRETALEALGRAVLPFMVFYLGWGLHREDAREFVDMAQSRGFAESGLTGQIEGLGMLITLERHLALAVALTAGFFALKVAFEWLARRRLGAPGAVLLAFLEINFALFGIFTVDRLRREAGEWAADRRAWDWVEQAAGGGLDLWPSVKHAVLGSLIWLVIAGVVLGLDTADERVVLGRSAAARRLARAGDLDRTGSPREVATRGLREMWLPAWYGLRLVRRSGVVPFGLFCALFMGLDVAERLARRQIYELIGPHSAAWWVPRLTLIGFATALVFQILRICLLAAAFDLVVARVTRRTAAKAAAPSAGMSSAAAPQASPSAPWRGAAPPGR</sequence>
<evidence type="ECO:0000313" key="3">
    <source>
        <dbReference type="EMBL" id="GAA4130039.1"/>
    </source>
</evidence>
<gene>
    <name evidence="3" type="ORF">GCM10022416_07100</name>
</gene>
<feature type="transmembrane region" description="Helical" evidence="2">
    <location>
        <begin position="20"/>
        <end position="41"/>
    </location>
</feature>
<evidence type="ECO:0000256" key="1">
    <source>
        <dbReference type="SAM" id="MobiDB-lite"/>
    </source>
</evidence>
<comment type="caution">
    <text evidence="3">The sequence shown here is derived from an EMBL/GenBank/DDBJ whole genome shotgun (WGS) entry which is preliminary data.</text>
</comment>
<feature type="transmembrane region" description="Helical" evidence="2">
    <location>
        <begin position="367"/>
        <end position="394"/>
    </location>
</feature>
<keyword evidence="2" id="KW-0472">Membrane</keyword>
<feature type="transmembrane region" description="Helical" evidence="2">
    <location>
        <begin position="327"/>
        <end position="347"/>
    </location>
</feature>
<feature type="transmembrane region" description="Helical" evidence="2">
    <location>
        <begin position="53"/>
        <end position="79"/>
    </location>
</feature>
<dbReference type="Proteomes" id="UP001500266">
    <property type="component" value="Unassembled WGS sequence"/>
</dbReference>
<feature type="region of interest" description="Disordered" evidence="1">
    <location>
        <begin position="407"/>
        <end position="434"/>
    </location>
</feature>
<dbReference type="EMBL" id="BAABDO010000006">
    <property type="protein sequence ID" value="GAA4130039.1"/>
    <property type="molecule type" value="Genomic_DNA"/>
</dbReference>
<dbReference type="RefSeq" id="WP_345017328.1">
    <property type="nucleotide sequence ID" value="NZ_BAABDO010000006.1"/>
</dbReference>
<evidence type="ECO:0000313" key="4">
    <source>
        <dbReference type="Proteomes" id="UP001500266"/>
    </source>
</evidence>
<accession>A0ABP7Y474</accession>
<feature type="transmembrane region" description="Helical" evidence="2">
    <location>
        <begin position="253"/>
        <end position="273"/>
    </location>
</feature>
<feature type="transmembrane region" description="Helical" evidence="2">
    <location>
        <begin position="167"/>
        <end position="185"/>
    </location>
</feature>
<keyword evidence="2" id="KW-0812">Transmembrane</keyword>
<keyword evidence="2" id="KW-1133">Transmembrane helix</keyword>
<name>A0ABP7Y474_9ACTN</name>
<feature type="compositionally biased region" description="Low complexity" evidence="1">
    <location>
        <begin position="407"/>
        <end position="425"/>
    </location>
</feature>